<dbReference type="PIRSF" id="PIRSF004682">
    <property type="entry name" value="GmhB"/>
    <property type="match status" value="1"/>
</dbReference>
<dbReference type="EMBL" id="JACHON010000003">
    <property type="protein sequence ID" value="MBB6512402.1"/>
    <property type="molecule type" value="Genomic_DNA"/>
</dbReference>
<gene>
    <name evidence="12" type="ORF">GGQ92_001185</name>
</gene>
<dbReference type="GO" id="GO:0005975">
    <property type="term" value="P:carbohydrate metabolic process"/>
    <property type="evidence" value="ECO:0007669"/>
    <property type="project" value="InterPro"/>
</dbReference>
<evidence type="ECO:0000256" key="9">
    <source>
        <dbReference type="PIRNR" id="PIRNR004682"/>
    </source>
</evidence>
<dbReference type="InterPro" id="IPR036412">
    <property type="entry name" value="HAD-like_sf"/>
</dbReference>
<accession>A0A841RKB1</accession>
<protein>
    <recommendedName>
        <fullName evidence="8 9">D,D-heptose 1,7-bisphosphate phosphatase</fullName>
        <ecNumber evidence="9">3.1.3.-</ecNumber>
    </recommendedName>
</protein>
<evidence type="ECO:0000313" key="12">
    <source>
        <dbReference type="EMBL" id="MBB6512402.1"/>
    </source>
</evidence>
<dbReference type="Pfam" id="PF08645">
    <property type="entry name" value="PNK3P"/>
    <property type="match status" value="1"/>
</dbReference>
<comment type="cofactor">
    <cofactor evidence="1 11">
        <name>Mg(2+)</name>
        <dbReference type="ChEBI" id="CHEBI:18420"/>
    </cofactor>
</comment>
<comment type="caution">
    <text evidence="12">The sequence shown here is derived from an EMBL/GenBank/DDBJ whole genome shotgun (WGS) entry which is preliminary data.</text>
</comment>
<evidence type="ECO:0000256" key="5">
    <source>
        <dbReference type="ARBA" id="ARBA00022723"/>
    </source>
</evidence>
<dbReference type="PANTHER" id="PTHR42891:SF1">
    <property type="entry name" value="D-GLYCERO-BETA-D-MANNO-HEPTOSE-1,7-BISPHOSPHATE 7-PHOSPHATASE"/>
    <property type="match status" value="1"/>
</dbReference>
<keyword evidence="4 9" id="KW-0963">Cytoplasm</keyword>
<feature type="binding site" evidence="11">
    <location>
        <position position="128"/>
    </location>
    <ligand>
        <name>Mg(2+)</name>
        <dbReference type="ChEBI" id="CHEBI:18420"/>
    </ligand>
</feature>
<dbReference type="Proteomes" id="UP000572212">
    <property type="component" value="Unassembled WGS sequence"/>
</dbReference>
<keyword evidence="13" id="KW-1185">Reference proteome</keyword>
<dbReference type="InterPro" id="IPR004446">
    <property type="entry name" value="Heptose_bisP_phosphatase"/>
</dbReference>
<dbReference type="NCBIfam" id="TIGR01662">
    <property type="entry name" value="HAD-SF-IIIA"/>
    <property type="match status" value="1"/>
</dbReference>
<dbReference type="NCBIfam" id="TIGR01656">
    <property type="entry name" value="Histidinol-ppas"/>
    <property type="match status" value="1"/>
</dbReference>
<dbReference type="Gene3D" id="3.40.50.1000">
    <property type="entry name" value="HAD superfamily/HAD-like"/>
    <property type="match status" value="1"/>
</dbReference>
<dbReference type="GO" id="GO:0005737">
    <property type="term" value="C:cytoplasm"/>
    <property type="evidence" value="ECO:0007669"/>
    <property type="project" value="UniProtKB-SubCell"/>
</dbReference>
<dbReference type="GO" id="GO:0016791">
    <property type="term" value="F:phosphatase activity"/>
    <property type="evidence" value="ECO:0007669"/>
    <property type="project" value="InterPro"/>
</dbReference>
<comment type="subcellular location">
    <subcellularLocation>
        <location evidence="2 9">Cytoplasm</location>
    </subcellularLocation>
</comment>
<evidence type="ECO:0000256" key="4">
    <source>
        <dbReference type="ARBA" id="ARBA00022490"/>
    </source>
</evidence>
<comment type="similarity">
    <text evidence="9">Belongs to the gmhB family.</text>
</comment>
<evidence type="ECO:0000313" key="13">
    <source>
        <dbReference type="Proteomes" id="UP000572212"/>
    </source>
</evidence>
<evidence type="ECO:0000256" key="7">
    <source>
        <dbReference type="ARBA" id="ARBA00023277"/>
    </source>
</evidence>
<reference evidence="12 13" key="1">
    <citation type="submission" date="2020-08" db="EMBL/GenBank/DDBJ databases">
        <title>Genomic Encyclopedia of Type Strains, Phase IV (KMG-IV): sequencing the most valuable type-strain genomes for metagenomic binning, comparative biology and taxonomic classification.</title>
        <authorList>
            <person name="Goeker M."/>
        </authorList>
    </citation>
    <scope>NUCLEOTIDE SEQUENCE [LARGE SCALE GENOMIC DNA]</scope>
    <source>
        <strain evidence="12 13">DSM 11805</strain>
    </source>
</reference>
<feature type="binding site" evidence="11">
    <location>
        <position position="98"/>
    </location>
    <ligand>
        <name>Zn(2+)</name>
        <dbReference type="ChEBI" id="CHEBI:29105"/>
    </ligand>
</feature>
<evidence type="ECO:0000256" key="3">
    <source>
        <dbReference type="ARBA" id="ARBA00011245"/>
    </source>
</evidence>
<keyword evidence="7 9" id="KW-0119">Carbohydrate metabolism</keyword>
<dbReference type="InterPro" id="IPR006549">
    <property type="entry name" value="HAD-SF_hydro_IIIA"/>
</dbReference>
<dbReference type="AlphaFoldDB" id="A0A841RKB1"/>
<comment type="subunit">
    <text evidence="3">Monomer.</text>
</comment>
<organism evidence="12 13">
    <name type="scientific">Gracilibacillus halotolerans</name>
    <dbReference type="NCBI Taxonomy" id="74386"/>
    <lineage>
        <taxon>Bacteria</taxon>
        <taxon>Bacillati</taxon>
        <taxon>Bacillota</taxon>
        <taxon>Bacilli</taxon>
        <taxon>Bacillales</taxon>
        <taxon>Bacillaceae</taxon>
        <taxon>Gracilibacillus</taxon>
    </lineage>
</organism>
<proteinExistence type="inferred from homology"/>
<evidence type="ECO:0000256" key="1">
    <source>
        <dbReference type="ARBA" id="ARBA00001946"/>
    </source>
</evidence>
<evidence type="ECO:0000256" key="8">
    <source>
        <dbReference type="ARBA" id="ARBA00031828"/>
    </source>
</evidence>
<keyword evidence="5 11" id="KW-0479">Metal-binding</keyword>
<feature type="binding site" evidence="11">
    <location>
        <position position="92"/>
    </location>
    <ligand>
        <name>Zn(2+)</name>
        <dbReference type="ChEBI" id="CHEBI:29105"/>
    </ligand>
</feature>
<dbReference type="PANTHER" id="PTHR42891">
    <property type="entry name" value="D-GLYCERO-BETA-D-MANNO-HEPTOSE-1,7-BISPHOSPHATE 7-PHOSPHATASE"/>
    <property type="match status" value="1"/>
</dbReference>
<dbReference type="InterPro" id="IPR023214">
    <property type="entry name" value="HAD_sf"/>
</dbReference>
<dbReference type="RefSeq" id="WP_184245574.1">
    <property type="nucleotide sequence ID" value="NZ_BAAACU010000058.1"/>
</dbReference>
<comment type="cofactor">
    <cofactor evidence="11">
        <name>Zn(2+)</name>
        <dbReference type="ChEBI" id="CHEBI:29105"/>
    </cofactor>
</comment>
<dbReference type="GO" id="GO:0046872">
    <property type="term" value="F:metal ion binding"/>
    <property type="evidence" value="ECO:0007669"/>
    <property type="project" value="UniProtKB-KW"/>
</dbReference>
<dbReference type="InterPro" id="IPR006543">
    <property type="entry name" value="Histidinol-phos"/>
</dbReference>
<name>A0A841RKB1_9BACI</name>
<feature type="binding site" evidence="11">
    <location>
        <position position="100"/>
    </location>
    <ligand>
        <name>Zn(2+)</name>
        <dbReference type="ChEBI" id="CHEBI:29105"/>
    </ligand>
</feature>
<feature type="binding site" evidence="11">
    <location>
        <position position="9"/>
    </location>
    <ligand>
        <name>Mg(2+)</name>
        <dbReference type="ChEBI" id="CHEBI:18420"/>
    </ligand>
</feature>
<evidence type="ECO:0000256" key="11">
    <source>
        <dbReference type="PIRSR" id="PIRSR004682-4"/>
    </source>
</evidence>
<evidence type="ECO:0000256" key="2">
    <source>
        <dbReference type="ARBA" id="ARBA00004496"/>
    </source>
</evidence>
<dbReference type="SUPFAM" id="SSF56784">
    <property type="entry name" value="HAD-like"/>
    <property type="match status" value="1"/>
</dbReference>
<evidence type="ECO:0000256" key="10">
    <source>
        <dbReference type="PIRSR" id="PIRSR004682-1"/>
    </source>
</evidence>
<feature type="binding site" evidence="11">
    <location>
        <position position="7"/>
    </location>
    <ligand>
        <name>Mg(2+)</name>
        <dbReference type="ChEBI" id="CHEBI:18420"/>
    </ligand>
</feature>
<keyword evidence="11" id="KW-0862">Zinc</keyword>
<feature type="active site" description="Nucleophile" evidence="10">
    <location>
        <position position="7"/>
    </location>
</feature>
<keyword evidence="6 9" id="KW-0378">Hydrolase</keyword>
<dbReference type="InterPro" id="IPR013954">
    <property type="entry name" value="PNK3P"/>
</dbReference>
<feature type="binding site" evidence="11">
    <location>
        <position position="90"/>
    </location>
    <ligand>
        <name>Zn(2+)</name>
        <dbReference type="ChEBI" id="CHEBI:29105"/>
    </ligand>
</feature>
<dbReference type="EC" id="3.1.3.-" evidence="9"/>
<feature type="active site" description="Proton donor" evidence="10">
    <location>
        <position position="9"/>
    </location>
</feature>
<sequence>MNVAFLDRDGTIVKDYEDSTWSRITRPEFIEGAISTLRKLQTLDYRLIIITNQYLINEGYISINQYHQFTSLMLEELIRNEIEITDIFFCPHAKREQCNCMKSKTGMIEAALTKYTNIDLSESILIGDSPVDVELANQMNIKAFKIGLPYGNSTNVTSLYDVQNKL</sequence>
<keyword evidence="11" id="KW-0460">Magnesium</keyword>
<evidence type="ECO:0000256" key="6">
    <source>
        <dbReference type="ARBA" id="ARBA00022801"/>
    </source>
</evidence>